<accession>A0A929RPV4</accession>
<proteinExistence type="predicted"/>
<protein>
    <recommendedName>
        <fullName evidence="3">Lipoprotein</fullName>
    </recommendedName>
</protein>
<evidence type="ECO:0008006" key="3">
    <source>
        <dbReference type="Google" id="ProtNLM"/>
    </source>
</evidence>
<evidence type="ECO:0000313" key="2">
    <source>
        <dbReference type="Proteomes" id="UP000759246"/>
    </source>
</evidence>
<comment type="caution">
    <text evidence="1">The sequence shown here is derived from an EMBL/GenBank/DDBJ whole genome shotgun (WGS) entry which is preliminary data.</text>
</comment>
<dbReference type="AlphaFoldDB" id="A0A929RPV4"/>
<dbReference type="Proteomes" id="UP000759246">
    <property type="component" value="Unassembled WGS sequence"/>
</dbReference>
<reference evidence="1" key="1">
    <citation type="submission" date="2020-04" db="EMBL/GenBank/DDBJ databases">
        <title>Deep metagenomics examines the oral microbiome during advanced dental caries in children, revealing novel taxa and co-occurrences with host molecules.</title>
        <authorList>
            <person name="Baker J.L."/>
            <person name="Morton J.T."/>
            <person name="Dinis M."/>
            <person name="Alvarez R."/>
            <person name="Tran N.C."/>
            <person name="Knight R."/>
            <person name="Edlund A."/>
        </authorList>
    </citation>
    <scope>NUCLEOTIDE SEQUENCE</scope>
    <source>
        <strain evidence="1">JCVI_30_bin.13</strain>
    </source>
</reference>
<organism evidence="1 2">
    <name type="scientific">Actinomyces bouchesdurhonensis</name>
    <dbReference type="NCBI Taxonomy" id="1852361"/>
    <lineage>
        <taxon>Bacteria</taxon>
        <taxon>Bacillati</taxon>
        <taxon>Actinomycetota</taxon>
        <taxon>Actinomycetes</taxon>
        <taxon>Actinomycetales</taxon>
        <taxon>Actinomycetaceae</taxon>
        <taxon>Actinomyces</taxon>
    </lineage>
</organism>
<sequence length="213" mass="22158">MRRNTSEEGTLVRYTRQLAAAALIVAAGLGMGACSAHPGAAVVTSSGVTYSNAEVEEAAQQLFDMKASKSTDIGYAIRKDLANHDLLLAAGATAGVSVTDTQVDTFVQQVVQRSGGVVPAQMGRVTRVLLENTVLTQLINMKLQQDPTLEGPVNAVVAQYQEASSVTINPRFPQPSVGGMEEPQTPLFGDAVAAQKQPDAASMLGGATGTNTQ</sequence>
<dbReference type="PROSITE" id="PS51257">
    <property type="entry name" value="PROKAR_LIPOPROTEIN"/>
    <property type="match status" value="1"/>
</dbReference>
<name>A0A929RPV4_9ACTO</name>
<evidence type="ECO:0000313" key="1">
    <source>
        <dbReference type="EMBL" id="MBF0966384.1"/>
    </source>
</evidence>
<dbReference type="EMBL" id="JABZGF010000099">
    <property type="protein sequence ID" value="MBF0966384.1"/>
    <property type="molecule type" value="Genomic_DNA"/>
</dbReference>
<gene>
    <name evidence="1" type="ORF">HXK09_04355</name>
</gene>